<dbReference type="AlphaFoldDB" id="A0A2N3PR52"/>
<reference evidence="2" key="1">
    <citation type="submission" date="2017-12" db="EMBL/GenBank/DDBJ databases">
        <title>Draft genome sequence of Telmatospirillum siberiense 26-4b1T, an acidotolerant peatland alphaproteobacterium potentially involved in sulfur cycling.</title>
        <authorList>
            <person name="Hausmann B."/>
            <person name="Pjevac P."/>
            <person name="Schreck K."/>
            <person name="Herbold C.W."/>
            <person name="Daims H."/>
            <person name="Wagner M."/>
            <person name="Pester M."/>
            <person name="Loy A."/>
        </authorList>
    </citation>
    <scope>NUCLEOTIDE SEQUENCE [LARGE SCALE GENOMIC DNA]</scope>
    <source>
        <strain evidence="2">26-4b1</strain>
    </source>
</reference>
<dbReference type="Proteomes" id="UP000233293">
    <property type="component" value="Unassembled WGS sequence"/>
</dbReference>
<organism evidence="1 2">
    <name type="scientific">Telmatospirillum siberiense</name>
    <dbReference type="NCBI Taxonomy" id="382514"/>
    <lineage>
        <taxon>Bacteria</taxon>
        <taxon>Pseudomonadati</taxon>
        <taxon>Pseudomonadota</taxon>
        <taxon>Alphaproteobacteria</taxon>
        <taxon>Rhodospirillales</taxon>
        <taxon>Rhodospirillaceae</taxon>
        <taxon>Telmatospirillum</taxon>
    </lineage>
</organism>
<gene>
    <name evidence="1" type="ORF">CWS72_19735</name>
</gene>
<name>A0A2N3PR52_9PROT</name>
<evidence type="ECO:0000313" key="1">
    <source>
        <dbReference type="EMBL" id="PKU22883.1"/>
    </source>
</evidence>
<evidence type="ECO:0000313" key="2">
    <source>
        <dbReference type="Proteomes" id="UP000233293"/>
    </source>
</evidence>
<accession>A0A2N3PR52</accession>
<dbReference type="EMBL" id="PIUM01000026">
    <property type="protein sequence ID" value="PKU22883.1"/>
    <property type="molecule type" value="Genomic_DNA"/>
</dbReference>
<sequence length="61" mass="7103">MRPLETHVEMSSHLWMFNRVKELLTREGLLSGHASEDEVRIAIGRWLEMVEEASKESLISH</sequence>
<dbReference type="RefSeq" id="WP_101252356.1">
    <property type="nucleotide sequence ID" value="NZ_PIUM01000026.1"/>
</dbReference>
<protein>
    <submittedName>
        <fullName evidence="1">Uncharacterized protein</fullName>
    </submittedName>
</protein>
<comment type="caution">
    <text evidence="1">The sequence shown here is derived from an EMBL/GenBank/DDBJ whole genome shotgun (WGS) entry which is preliminary data.</text>
</comment>
<keyword evidence="2" id="KW-1185">Reference proteome</keyword>
<proteinExistence type="predicted"/>